<sequence>MRIKITIKIRKLTKTFYLPDVISEETPRRQINKLAIPIGVSCGAVSLLVIVCLGLYFHTTRNDSALENDGQIEMQTMVAENEDAEDDRPEQPTPAVAPPAAAEFQIYTGEGTSSDLDMMKDRSSSALDLEELVT</sequence>
<evidence type="ECO:0000313" key="2">
    <source>
        <dbReference type="Proteomes" id="UP001152795"/>
    </source>
</evidence>
<dbReference type="EMBL" id="CACRXK020022121">
    <property type="protein sequence ID" value="CAB4036513.1"/>
    <property type="molecule type" value="Genomic_DNA"/>
</dbReference>
<dbReference type="Proteomes" id="UP001152795">
    <property type="component" value="Unassembled WGS sequence"/>
</dbReference>
<dbReference type="AlphaFoldDB" id="A0A6S7LDR5"/>
<name>A0A6S7LDR5_PARCT</name>
<proteinExistence type="predicted"/>
<gene>
    <name evidence="1" type="ORF">PACLA_8A017796</name>
</gene>
<evidence type="ECO:0000313" key="1">
    <source>
        <dbReference type="EMBL" id="CAB4036513.1"/>
    </source>
</evidence>
<reference evidence="1" key="1">
    <citation type="submission" date="2020-04" db="EMBL/GenBank/DDBJ databases">
        <authorList>
            <person name="Alioto T."/>
            <person name="Alioto T."/>
            <person name="Gomez Garrido J."/>
        </authorList>
    </citation>
    <scope>NUCLEOTIDE SEQUENCE</scope>
    <source>
        <strain evidence="1">A484AB</strain>
    </source>
</reference>
<comment type="caution">
    <text evidence="1">The sequence shown here is derived from an EMBL/GenBank/DDBJ whole genome shotgun (WGS) entry which is preliminary data.</text>
</comment>
<accession>A0A6S7LDR5</accession>
<organism evidence="1 2">
    <name type="scientific">Paramuricea clavata</name>
    <name type="common">Red gorgonian</name>
    <name type="synonym">Violescent sea-whip</name>
    <dbReference type="NCBI Taxonomy" id="317549"/>
    <lineage>
        <taxon>Eukaryota</taxon>
        <taxon>Metazoa</taxon>
        <taxon>Cnidaria</taxon>
        <taxon>Anthozoa</taxon>
        <taxon>Octocorallia</taxon>
        <taxon>Malacalcyonacea</taxon>
        <taxon>Plexauridae</taxon>
        <taxon>Paramuricea</taxon>
    </lineage>
</organism>
<protein>
    <submittedName>
        <fullName evidence="1">Uncharacterized protein</fullName>
    </submittedName>
</protein>
<keyword evidence="2" id="KW-1185">Reference proteome</keyword>